<gene>
    <name evidence="1" type="ORF">SBA1_290095</name>
</gene>
<proteinExistence type="predicted"/>
<evidence type="ECO:0000313" key="1">
    <source>
        <dbReference type="EMBL" id="SPF39734.1"/>
    </source>
</evidence>
<reference evidence="2" key="1">
    <citation type="submission" date="2018-02" db="EMBL/GenBank/DDBJ databases">
        <authorList>
            <person name="Hausmann B."/>
        </authorList>
    </citation>
    <scope>NUCLEOTIDE SEQUENCE [LARGE SCALE GENOMIC DNA]</scope>
    <source>
        <strain evidence="2">Peat soil MAG SbA1</strain>
    </source>
</reference>
<sequence length="96" mass="10766">MQEFQGITQFLYQVCQNYVPGLSSRFRQDYNLFRYQRLSSVCTNALFGIQPVVGSTGAKVTGRPGFNGPTLRRRGPSDKSATFCAVQGTRPKFHAR</sequence>
<accession>A0A2U3KJ97</accession>
<dbReference type="EMBL" id="OMOD01000121">
    <property type="protein sequence ID" value="SPF39734.1"/>
    <property type="molecule type" value="Genomic_DNA"/>
</dbReference>
<evidence type="ECO:0000313" key="2">
    <source>
        <dbReference type="Proteomes" id="UP000238701"/>
    </source>
</evidence>
<organism evidence="1 2">
    <name type="scientific">Candidatus Sulfotelmatobacter kueseliae</name>
    <dbReference type="NCBI Taxonomy" id="2042962"/>
    <lineage>
        <taxon>Bacteria</taxon>
        <taxon>Pseudomonadati</taxon>
        <taxon>Acidobacteriota</taxon>
        <taxon>Terriglobia</taxon>
        <taxon>Terriglobales</taxon>
        <taxon>Candidatus Korobacteraceae</taxon>
        <taxon>Candidatus Sulfotelmatobacter</taxon>
    </lineage>
</organism>
<protein>
    <submittedName>
        <fullName evidence="1">Uncharacterized protein</fullName>
    </submittedName>
</protein>
<dbReference type="Proteomes" id="UP000238701">
    <property type="component" value="Unassembled WGS sequence"/>
</dbReference>
<name>A0A2U3KJ97_9BACT</name>
<dbReference type="AlphaFoldDB" id="A0A2U3KJ97"/>